<evidence type="ECO:0000313" key="1">
    <source>
        <dbReference type="EMBL" id="URD95793.1"/>
    </source>
</evidence>
<name>A0A9E7FKX2_9LILI</name>
<accession>A0A9E7FKX2</accession>
<keyword evidence="2" id="KW-1185">Reference proteome</keyword>
<proteinExistence type="predicted"/>
<reference evidence="1" key="1">
    <citation type="submission" date="2022-05" db="EMBL/GenBank/DDBJ databases">
        <title>The Musa troglodytarum L. genome provides insights into the mechanism of non-climacteric behaviour and enrichment of carotenoids.</title>
        <authorList>
            <person name="Wang J."/>
        </authorList>
    </citation>
    <scope>NUCLEOTIDE SEQUENCE</scope>
    <source>
        <tissue evidence="1">Leaf</tissue>
    </source>
</reference>
<organism evidence="1 2">
    <name type="scientific">Musa troglodytarum</name>
    <name type="common">fe'i banana</name>
    <dbReference type="NCBI Taxonomy" id="320322"/>
    <lineage>
        <taxon>Eukaryota</taxon>
        <taxon>Viridiplantae</taxon>
        <taxon>Streptophyta</taxon>
        <taxon>Embryophyta</taxon>
        <taxon>Tracheophyta</taxon>
        <taxon>Spermatophyta</taxon>
        <taxon>Magnoliopsida</taxon>
        <taxon>Liliopsida</taxon>
        <taxon>Zingiberales</taxon>
        <taxon>Musaceae</taxon>
        <taxon>Musa</taxon>
    </lineage>
</organism>
<dbReference type="Proteomes" id="UP001055439">
    <property type="component" value="Chromosome 4"/>
</dbReference>
<dbReference type="AlphaFoldDB" id="A0A9E7FKX2"/>
<gene>
    <name evidence="1" type="ORF">MUK42_29193</name>
</gene>
<dbReference type="EMBL" id="CP097506">
    <property type="protein sequence ID" value="URD95793.1"/>
    <property type="molecule type" value="Genomic_DNA"/>
</dbReference>
<evidence type="ECO:0000313" key="2">
    <source>
        <dbReference type="Proteomes" id="UP001055439"/>
    </source>
</evidence>
<sequence>MNSTELEAKTSVKMNSLHWAFDGGWVVASVNLHVAL</sequence>
<protein>
    <submittedName>
        <fullName evidence="1">Uncharacterized protein</fullName>
    </submittedName>
</protein>